<keyword evidence="7 9" id="KW-0573">Peptidoglycan synthesis</keyword>
<evidence type="ECO:0000256" key="3">
    <source>
        <dbReference type="ARBA" id="ARBA00022676"/>
    </source>
</evidence>
<sequence>MYWYYKYILMVVALIGIGLGVYKILPKDLFDSASTSESTQAPEAANTAVHQANTDSKRNSPEVISTSSDKTKAPATINPKKKIPKNTPLFDEKYQQGLAMKNKGMLDSAYNILIESLDHCDTYSSQWTQSAELINEINLYIYKNAVPSKRKQSHKVKNGQSLWDFAAENTTIRAVQVSNKIPIESSVIHINQILTFFGGNWEIKASKNHFTLQLLLDRKLFRYYKIGIGKDNRTPVGVFMIKGKKREPSWKGYPFGHPENVLGSRWMRLTKISDGSNEGYGIHGTSEPESIGTASSLGCIRMKNEDVEELFNFIPDNKIKVTIED</sequence>
<feature type="domain" description="L,D-TPase catalytic" evidence="12">
    <location>
        <begin position="201"/>
        <end position="324"/>
    </location>
</feature>
<dbReference type="EMBL" id="CP117811">
    <property type="protein sequence ID" value="WDE95459.1"/>
    <property type="molecule type" value="Genomic_DNA"/>
</dbReference>
<keyword evidence="5" id="KW-0378">Hydrolase</keyword>
<feature type="active site" description="Proton donor/acceptor" evidence="9">
    <location>
        <position position="283"/>
    </location>
</feature>
<feature type="region of interest" description="Disordered" evidence="10">
    <location>
        <begin position="36"/>
        <end position="82"/>
    </location>
</feature>
<feature type="transmembrane region" description="Helical" evidence="11">
    <location>
        <begin position="7"/>
        <end position="25"/>
    </location>
</feature>
<feature type="active site" description="Nucleophile" evidence="9">
    <location>
        <position position="299"/>
    </location>
</feature>
<comment type="similarity">
    <text evidence="2">Belongs to the YkuD family.</text>
</comment>
<evidence type="ECO:0000256" key="9">
    <source>
        <dbReference type="PROSITE-ProRule" id="PRU01373"/>
    </source>
</evidence>
<evidence type="ECO:0000259" key="12">
    <source>
        <dbReference type="PROSITE" id="PS52029"/>
    </source>
</evidence>
<keyword evidence="11" id="KW-0812">Transmembrane</keyword>
<dbReference type="InterPro" id="IPR050979">
    <property type="entry name" value="LD-transpeptidase"/>
</dbReference>
<keyword evidence="11" id="KW-0472">Membrane</keyword>
<keyword evidence="14" id="KW-1185">Reference proteome</keyword>
<dbReference type="RefSeq" id="WP_274149031.1">
    <property type="nucleotide sequence ID" value="NZ_CP117811.1"/>
</dbReference>
<keyword evidence="6 9" id="KW-0133">Cell shape</keyword>
<dbReference type="PANTHER" id="PTHR30582">
    <property type="entry name" value="L,D-TRANSPEPTIDASE"/>
    <property type="match status" value="1"/>
</dbReference>
<evidence type="ECO:0000256" key="1">
    <source>
        <dbReference type="ARBA" id="ARBA00004752"/>
    </source>
</evidence>
<dbReference type="Gene3D" id="2.40.440.10">
    <property type="entry name" value="L,D-transpeptidase catalytic domain-like"/>
    <property type="match status" value="1"/>
</dbReference>
<evidence type="ECO:0000256" key="5">
    <source>
        <dbReference type="ARBA" id="ARBA00022801"/>
    </source>
</evidence>
<organism evidence="13 14">
    <name type="scientific">Lentisphaera profundi</name>
    <dbReference type="NCBI Taxonomy" id="1658616"/>
    <lineage>
        <taxon>Bacteria</taxon>
        <taxon>Pseudomonadati</taxon>
        <taxon>Lentisphaerota</taxon>
        <taxon>Lentisphaeria</taxon>
        <taxon>Lentisphaerales</taxon>
        <taxon>Lentisphaeraceae</taxon>
        <taxon>Lentisphaera</taxon>
    </lineage>
</organism>
<keyword evidence="4" id="KW-0808">Transferase</keyword>
<dbReference type="SUPFAM" id="SSF141523">
    <property type="entry name" value="L,D-transpeptidase catalytic domain-like"/>
    <property type="match status" value="1"/>
</dbReference>
<evidence type="ECO:0000256" key="6">
    <source>
        <dbReference type="ARBA" id="ARBA00022960"/>
    </source>
</evidence>
<keyword evidence="3" id="KW-0328">Glycosyltransferase</keyword>
<evidence type="ECO:0000313" key="13">
    <source>
        <dbReference type="EMBL" id="WDE95459.1"/>
    </source>
</evidence>
<dbReference type="InterPro" id="IPR005490">
    <property type="entry name" value="LD_TPept_cat_dom"/>
</dbReference>
<evidence type="ECO:0000256" key="2">
    <source>
        <dbReference type="ARBA" id="ARBA00005992"/>
    </source>
</evidence>
<evidence type="ECO:0000256" key="8">
    <source>
        <dbReference type="ARBA" id="ARBA00023316"/>
    </source>
</evidence>
<evidence type="ECO:0000256" key="4">
    <source>
        <dbReference type="ARBA" id="ARBA00022679"/>
    </source>
</evidence>
<protein>
    <submittedName>
        <fullName evidence="13">L,D-transpeptidase</fullName>
    </submittedName>
</protein>
<accession>A0ABY7VQ69</accession>
<evidence type="ECO:0000313" key="14">
    <source>
        <dbReference type="Proteomes" id="UP001214250"/>
    </source>
</evidence>
<keyword evidence="11" id="KW-1133">Transmembrane helix</keyword>
<gene>
    <name evidence="13" type="ORF">PQO03_06975</name>
</gene>
<dbReference type="InterPro" id="IPR038063">
    <property type="entry name" value="Transpep_catalytic_dom"/>
</dbReference>
<evidence type="ECO:0000256" key="7">
    <source>
        <dbReference type="ARBA" id="ARBA00022984"/>
    </source>
</evidence>
<evidence type="ECO:0000256" key="10">
    <source>
        <dbReference type="SAM" id="MobiDB-lite"/>
    </source>
</evidence>
<name>A0ABY7VQ69_9BACT</name>
<dbReference type="PROSITE" id="PS52029">
    <property type="entry name" value="LD_TPASE"/>
    <property type="match status" value="1"/>
</dbReference>
<dbReference type="PANTHER" id="PTHR30582:SF24">
    <property type="entry name" value="L,D-TRANSPEPTIDASE ERFK_SRFK-RELATED"/>
    <property type="match status" value="1"/>
</dbReference>
<evidence type="ECO:0000256" key="11">
    <source>
        <dbReference type="SAM" id="Phobius"/>
    </source>
</evidence>
<keyword evidence="8 9" id="KW-0961">Cell wall biogenesis/degradation</keyword>
<dbReference type="CDD" id="cd16913">
    <property type="entry name" value="YkuD_like"/>
    <property type="match status" value="1"/>
</dbReference>
<proteinExistence type="inferred from homology"/>
<reference evidence="13 14" key="1">
    <citation type="submission" date="2023-02" db="EMBL/GenBank/DDBJ databases">
        <title>Genome sequence of Lentisphaera profundi SAORIC-696.</title>
        <authorList>
            <person name="Kim e."/>
            <person name="Cho J.-C."/>
            <person name="Choi A."/>
            <person name="Kang I."/>
        </authorList>
    </citation>
    <scope>NUCLEOTIDE SEQUENCE [LARGE SCALE GENOMIC DNA]</scope>
    <source>
        <strain evidence="13 14">SAORIC-696</strain>
    </source>
</reference>
<comment type="pathway">
    <text evidence="1 9">Cell wall biogenesis; peptidoglycan biosynthesis.</text>
</comment>
<dbReference type="Proteomes" id="UP001214250">
    <property type="component" value="Chromosome 1"/>
</dbReference>
<dbReference type="Pfam" id="PF03734">
    <property type="entry name" value="YkuD"/>
    <property type="match status" value="1"/>
</dbReference>